<keyword evidence="3" id="KW-1185">Reference proteome</keyword>
<protein>
    <submittedName>
        <fullName evidence="2">Uncharacterized protein</fullName>
    </submittedName>
</protein>
<dbReference type="EMBL" id="JAPTSV010000014">
    <property type="protein sequence ID" value="KAJ1520367.1"/>
    <property type="molecule type" value="Genomic_DNA"/>
</dbReference>
<dbReference type="AlphaFoldDB" id="A0AAV7X6P7"/>
<proteinExistence type="predicted"/>
<reference evidence="2" key="1">
    <citation type="submission" date="2022-12" db="EMBL/GenBank/DDBJ databases">
        <title>Chromosome-level genome assembly of the bean flower thrips Megalurothrips usitatus.</title>
        <authorList>
            <person name="Ma L."/>
            <person name="Liu Q."/>
            <person name="Li H."/>
            <person name="Cai W."/>
        </authorList>
    </citation>
    <scope>NUCLEOTIDE SEQUENCE</scope>
    <source>
        <strain evidence="2">Cailab_2022a</strain>
    </source>
</reference>
<name>A0AAV7X6P7_9NEOP</name>
<dbReference type="Proteomes" id="UP001075354">
    <property type="component" value="Chromosome 14"/>
</dbReference>
<evidence type="ECO:0000256" key="1">
    <source>
        <dbReference type="SAM" id="MobiDB-lite"/>
    </source>
</evidence>
<feature type="region of interest" description="Disordered" evidence="1">
    <location>
        <begin position="58"/>
        <end position="126"/>
    </location>
</feature>
<accession>A0AAV7X6P7</accession>
<evidence type="ECO:0000313" key="2">
    <source>
        <dbReference type="EMBL" id="KAJ1520367.1"/>
    </source>
</evidence>
<comment type="caution">
    <text evidence="2">The sequence shown here is derived from an EMBL/GenBank/DDBJ whole genome shotgun (WGS) entry which is preliminary data.</text>
</comment>
<organism evidence="2 3">
    <name type="scientific">Megalurothrips usitatus</name>
    <name type="common">bean blossom thrips</name>
    <dbReference type="NCBI Taxonomy" id="439358"/>
    <lineage>
        <taxon>Eukaryota</taxon>
        <taxon>Metazoa</taxon>
        <taxon>Ecdysozoa</taxon>
        <taxon>Arthropoda</taxon>
        <taxon>Hexapoda</taxon>
        <taxon>Insecta</taxon>
        <taxon>Pterygota</taxon>
        <taxon>Neoptera</taxon>
        <taxon>Paraneoptera</taxon>
        <taxon>Thysanoptera</taxon>
        <taxon>Terebrantia</taxon>
        <taxon>Thripoidea</taxon>
        <taxon>Thripidae</taxon>
        <taxon>Megalurothrips</taxon>
    </lineage>
</organism>
<evidence type="ECO:0000313" key="3">
    <source>
        <dbReference type="Proteomes" id="UP001075354"/>
    </source>
</evidence>
<sequence>MLLARWSKSFWEFGEISSDDFGETVSIDGDDFTSGYSSSCSTETNATECFRDALLSPTPSELSQSLDRSSLTPSTARLLSPIPPETSADSPVQENLPAPLKSPSSTENIELKGKESTENNEGEVDRGLSTSVLQEVLTALRATLPHYRISIYDGHGFHVMLLSRGKIKAI</sequence>
<gene>
    <name evidence="2" type="ORF">ONE63_003502</name>
</gene>
<feature type="compositionally biased region" description="Polar residues" evidence="1">
    <location>
        <begin position="58"/>
        <end position="77"/>
    </location>
</feature>